<reference evidence="1" key="1">
    <citation type="journal article" date="2015" name="Nature">
        <title>Complex archaea that bridge the gap between prokaryotes and eukaryotes.</title>
        <authorList>
            <person name="Spang A."/>
            <person name="Saw J.H."/>
            <person name="Jorgensen S.L."/>
            <person name="Zaremba-Niedzwiedzka K."/>
            <person name="Martijn J."/>
            <person name="Lind A.E."/>
            <person name="van Eijk R."/>
            <person name="Schleper C."/>
            <person name="Guy L."/>
            <person name="Ettema T.J."/>
        </authorList>
    </citation>
    <scope>NUCLEOTIDE SEQUENCE</scope>
</reference>
<sequence>MAEVEFHIGSLGPFFYDDSDTYPDGEPNAVIHSALGKGHLGGTPTENEEIVRIADLADVIGAYLGNIVCNNDVVICVDDDVIIL</sequence>
<gene>
    <name evidence="1" type="ORF">LCGC14_1514680</name>
</gene>
<proteinExistence type="predicted"/>
<name>A0A0F9M1I5_9ZZZZ</name>
<evidence type="ECO:0000313" key="1">
    <source>
        <dbReference type="EMBL" id="KKM63122.1"/>
    </source>
</evidence>
<organism evidence="1">
    <name type="scientific">marine sediment metagenome</name>
    <dbReference type="NCBI Taxonomy" id="412755"/>
    <lineage>
        <taxon>unclassified sequences</taxon>
        <taxon>metagenomes</taxon>
        <taxon>ecological metagenomes</taxon>
    </lineage>
</organism>
<comment type="caution">
    <text evidence="1">The sequence shown here is derived from an EMBL/GenBank/DDBJ whole genome shotgun (WGS) entry which is preliminary data.</text>
</comment>
<protein>
    <submittedName>
        <fullName evidence="1">Uncharacterized protein</fullName>
    </submittedName>
</protein>
<dbReference type="EMBL" id="LAZR01011158">
    <property type="protein sequence ID" value="KKM63122.1"/>
    <property type="molecule type" value="Genomic_DNA"/>
</dbReference>
<accession>A0A0F9M1I5</accession>
<dbReference type="AlphaFoldDB" id="A0A0F9M1I5"/>